<keyword evidence="2" id="KW-1185">Reference proteome</keyword>
<name>A0ABM5MB45_FRAST</name>
<proteinExistence type="predicted"/>
<sequence length="176" mass="19911">MKDEASAAHGLEKYRAERDEISKKIEDLESKKKLGWRIKVTEEKAKLKSINTKINILKGIKKGDKAYAEEKIAQFNTIQNITVNGPTAYYNDIARPVSSELTAAWNSATALDYIDYRNNIDKFWSARVALWNGQYNINSKDAQTAIEFNDITNYLTIQAIQLIQGGNNDKAITTYA</sequence>
<evidence type="ECO:0000313" key="1">
    <source>
        <dbReference type="EMBL" id="AEI36323.1"/>
    </source>
</evidence>
<accession>A0ABM5MB45</accession>
<dbReference type="EMBL" id="CP002872">
    <property type="protein sequence ID" value="AEI36323.1"/>
    <property type="molecule type" value="Genomic_DNA"/>
</dbReference>
<evidence type="ECO:0000313" key="2">
    <source>
        <dbReference type="Proteomes" id="UP000000490"/>
    </source>
</evidence>
<gene>
    <name evidence="1" type="ordered locus">F7308_1398</name>
</gene>
<reference evidence="1" key="1">
    <citation type="submission" date="2011-05" db="EMBL/GenBank/DDBJ databases">
        <authorList>
            <person name="Kuske C.R."/>
            <person name="Challacombe J.F."/>
            <person name="Siddaramappa S."/>
            <person name="Petersen J.M."/>
            <person name="Bruce D.C."/>
        </authorList>
    </citation>
    <scope>NUCLEOTIDE SEQUENCE</scope>
    <source>
        <strain evidence="1">TX077308</strain>
    </source>
</reference>
<organism evidence="1 2">
    <name type="scientific">Francisella salina</name>
    <dbReference type="NCBI Taxonomy" id="573569"/>
    <lineage>
        <taxon>Bacteria</taxon>
        <taxon>Pseudomonadati</taxon>
        <taxon>Pseudomonadota</taxon>
        <taxon>Gammaproteobacteria</taxon>
        <taxon>Thiotrichales</taxon>
        <taxon>Francisellaceae</taxon>
        <taxon>Francisella</taxon>
    </lineage>
</organism>
<dbReference type="Proteomes" id="UP000000490">
    <property type="component" value="Chromosome"/>
</dbReference>
<protein>
    <submittedName>
        <fullName evidence="1">Uncharacterized protein</fullName>
    </submittedName>
</protein>